<evidence type="ECO:0000256" key="4">
    <source>
        <dbReference type="PROSITE-ProRule" id="PRU00433"/>
    </source>
</evidence>
<feature type="domain" description="Cytochrome c" evidence="5">
    <location>
        <begin position="14"/>
        <end position="129"/>
    </location>
</feature>
<dbReference type="GO" id="GO:0020037">
    <property type="term" value="F:heme binding"/>
    <property type="evidence" value="ECO:0007669"/>
    <property type="project" value="InterPro"/>
</dbReference>
<gene>
    <name evidence="6" type="ORF">CFH83_07825</name>
</gene>
<dbReference type="Gene3D" id="1.10.760.10">
    <property type="entry name" value="Cytochrome c-like domain"/>
    <property type="match status" value="1"/>
</dbReference>
<evidence type="ECO:0000256" key="1">
    <source>
        <dbReference type="ARBA" id="ARBA00022617"/>
    </source>
</evidence>
<evidence type="ECO:0000256" key="2">
    <source>
        <dbReference type="ARBA" id="ARBA00022723"/>
    </source>
</evidence>
<reference evidence="6 7" key="1">
    <citation type="journal article" date="2017" name="Front. Microbiol.">
        <title>Comparative Genomic Analysis of the Class Epsilonproteobacteria and Proposed Reclassification to Epsilonbacteraeota (phyl. nov.).</title>
        <authorList>
            <person name="Waite D.W."/>
            <person name="Vanwonterghem I."/>
            <person name="Rinke C."/>
            <person name="Parks D.H."/>
            <person name="Zhang Y."/>
            <person name="Takai K."/>
            <person name="Sievert S.M."/>
            <person name="Simon J."/>
            <person name="Campbell B.J."/>
            <person name="Hanson T.E."/>
            <person name="Woyke T."/>
            <person name="Klotz M.G."/>
            <person name="Hugenholtz P."/>
        </authorList>
    </citation>
    <scope>NUCLEOTIDE SEQUENCE [LARGE SCALE GENOMIC DNA]</scope>
    <source>
        <strain evidence="6">UBA12443</strain>
    </source>
</reference>
<dbReference type="AlphaFoldDB" id="A0A2D3WLT2"/>
<dbReference type="Proteomes" id="UP000228859">
    <property type="component" value="Unassembled WGS sequence"/>
</dbReference>
<dbReference type="Pfam" id="PF13442">
    <property type="entry name" value="Cytochrome_CBB3"/>
    <property type="match status" value="1"/>
</dbReference>
<dbReference type="GO" id="GO:0009055">
    <property type="term" value="F:electron transfer activity"/>
    <property type="evidence" value="ECO:0007669"/>
    <property type="project" value="InterPro"/>
</dbReference>
<evidence type="ECO:0000256" key="3">
    <source>
        <dbReference type="ARBA" id="ARBA00023004"/>
    </source>
</evidence>
<keyword evidence="1 4" id="KW-0349">Heme</keyword>
<organism evidence="6 7">
    <name type="scientific">Sulfuricurvum kujiense</name>
    <dbReference type="NCBI Taxonomy" id="148813"/>
    <lineage>
        <taxon>Bacteria</taxon>
        <taxon>Pseudomonadati</taxon>
        <taxon>Campylobacterota</taxon>
        <taxon>Epsilonproteobacteria</taxon>
        <taxon>Campylobacterales</taxon>
        <taxon>Sulfurimonadaceae</taxon>
        <taxon>Sulfuricurvum</taxon>
    </lineage>
</organism>
<dbReference type="RefSeq" id="WP_294894591.1">
    <property type="nucleotide sequence ID" value="NZ_DLUI01000112.1"/>
</dbReference>
<protein>
    <recommendedName>
        <fullName evidence="5">Cytochrome c domain-containing protein</fullName>
    </recommendedName>
</protein>
<comment type="caution">
    <text evidence="6">The sequence shown here is derived from an EMBL/GenBank/DDBJ whole genome shotgun (WGS) entry which is preliminary data.</text>
</comment>
<evidence type="ECO:0000313" key="7">
    <source>
        <dbReference type="Proteomes" id="UP000228859"/>
    </source>
</evidence>
<evidence type="ECO:0000313" key="6">
    <source>
        <dbReference type="EMBL" id="DAB38069.1"/>
    </source>
</evidence>
<dbReference type="GO" id="GO:0046872">
    <property type="term" value="F:metal ion binding"/>
    <property type="evidence" value="ECO:0007669"/>
    <property type="project" value="UniProtKB-KW"/>
</dbReference>
<evidence type="ECO:0000259" key="5">
    <source>
        <dbReference type="PROSITE" id="PS51007"/>
    </source>
</evidence>
<dbReference type="SUPFAM" id="SSF46626">
    <property type="entry name" value="Cytochrome c"/>
    <property type="match status" value="1"/>
</dbReference>
<keyword evidence="2 4" id="KW-0479">Metal-binding</keyword>
<name>A0A2D3WLT2_9BACT</name>
<dbReference type="InterPro" id="IPR009056">
    <property type="entry name" value="Cyt_c-like_dom"/>
</dbReference>
<dbReference type="EMBL" id="DLUI01000112">
    <property type="protein sequence ID" value="DAB38069.1"/>
    <property type="molecule type" value="Genomic_DNA"/>
</dbReference>
<dbReference type="PROSITE" id="PS51007">
    <property type="entry name" value="CYTC"/>
    <property type="match status" value="1"/>
</dbReference>
<proteinExistence type="predicted"/>
<accession>A0A2D3WLT2</accession>
<sequence length="135" mass="15628">MNKLITLLFTTFGLYGAEGYSVYQKHCMQCHVEIMEKKEVMRVLHTLKAPPMVEVSNRLKENVVISDEDDDVKRRVIIAFIKDYIENPSVQYSMCHPMAIEKFGIMPSLKGKLSEEERQAVAEWVHDRYSGVAFK</sequence>
<keyword evidence="3 4" id="KW-0408">Iron</keyword>
<dbReference type="InterPro" id="IPR036909">
    <property type="entry name" value="Cyt_c-like_dom_sf"/>
</dbReference>